<reference evidence="2 3" key="1">
    <citation type="journal article" date="2019" name="Int. J. Syst. Evol. Microbiol.">
        <title>The Global Catalogue of Microorganisms (GCM) 10K type strain sequencing project: providing services to taxonomists for standard genome sequencing and annotation.</title>
        <authorList>
            <consortium name="The Broad Institute Genomics Platform"/>
            <consortium name="The Broad Institute Genome Sequencing Center for Infectious Disease"/>
            <person name="Wu L."/>
            <person name="Ma J."/>
        </authorList>
    </citation>
    <scope>NUCLEOTIDE SEQUENCE [LARGE SCALE GENOMIC DNA]</scope>
    <source>
        <strain evidence="2 3">JCM 6833</strain>
    </source>
</reference>
<feature type="compositionally biased region" description="Low complexity" evidence="1">
    <location>
        <begin position="35"/>
        <end position="48"/>
    </location>
</feature>
<protein>
    <submittedName>
        <fullName evidence="2">Uncharacterized protein</fullName>
    </submittedName>
</protein>
<proteinExistence type="predicted"/>
<sequence>MGTPGLGAVSLAGVAGSAPEWAGPGLEGDLVVTGPAAGLAGTGRAPGLAGRGPGRDRAAPGPVAAAVPGGRALVQGAERAVPALGWAVAGLVAPGPEGAGPVAAKALDSCIPWNVSYPEGAGMTMFGSGMCAAHPEQGRMGS</sequence>
<name>A0ABN3PGK5_9ACTN</name>
<evidence type="ECO:0000313" key="2">
    <source>
        <dbReference type="EMBL" id="GAA2584685.1"/>
    </source>
</evidence>
<feature type="region of interest" description="Disordered" evidence="1">
    <location>
        <begin position="35"/>
        <end position="63"/>
    </location>
</feature>
<accession>A0ABN3PGK5</accession>
<evidence type="ECO:0000313" key="3">
    <source>
        <dbReference type="Proteomes" id="UP001501509"/>
    </source>
</evidence>
<comment type="caution">
    <text evidence="2">The sequence shown here is derived from an EMBL/GenBank/DDBJ whole genome shotgun (WGS) entry which is preliminary data.</text>
</comment>
<dbReference type="Proteomes" id="UP001501509">
    <property type="component" value="Unassembled WGS sequence"/>
</dbReference>
<dbReference type="EMBL" id="BAAATD010000002">
    <property type="protein sequence ID" value="GAA2584685.1"/>
    <property type="molecule type" value="Genomic_DNA"/>
</dbReference>
<gene>
    <name evidence="2" type="ORF">GCM10010411_16730</name>
</gene>
<evidence type="ECO:0000256" key="1">
    <source>
        <dbReference type="SAM" id="MobiDB-lite"/>
    </source>
</evidence>
<keyword evidence="3" id="KW-1185">Reference proteome</keyword>
<organism evidence="2 3">
    <name type="scientific">Actinomadura fulvescens</name>
    <dbReference type="NCBI Taxonomy" id="46160"/>
    <lineage>
        <taxon>Bacteria</taxon>
        <taxon>Bacillati</taxon>
        <taxon>Actinomycetota</taxon>
        <taxon>Actinomycetes</taxon>
        <taxon>Streptosporangiales</taxon>
        <taxon>Thermomonosporaceae</taxon>
        <taxon>Actinomadura</taxon>
    </lineage>
</organism>